<dbReference type="InterPro" id="IPR010982">
    <property type="entry name" value="Lambda_DNA-bd_dom_sf"/>
</dbReference>
<dbReference type="AlphaFoldDB" id="A0AB74QIC3"/>
<proteinExistence type="predicted"/>
<dbReference type="Pfam" id="PF01381">
    <property type="entry name" value="HTH_3"/>
    <property type="match status" value="1"/>
</dbReference>
<dbReference type="GO" id="GO:0003677">
    <property type="term" value="F:DNA binding"/>
    <property type="evidence" value="ECO:0007669"/>
    <property type="project" value="InterPro"/>
</dbReference>
<gene>
    <name evidence="2" type="ORF">SAMEA1402399_03706</name>
</gene>
<organism evidence="2 3">
    <name type="scientific">Clostridioides difficile</name>
    <name type="common">Peptoclostridium difficile</name>
    <dbReference type="NCBI Taxonomy" id="1496"/>
    <lineage>
        <taxon>Bacteria</taxon>
        <taxon>Bacillati</taxon>
        <taxon>Bacillota</taxon>
        <taxon>Clostridia</taxon>
        <taxon>Peptostreptococcales</taxon>
        <taxon>Peptostreptococcaceae</taxon>
        <taxon>Clostridioides</taxon>
    </lineage>
</organism>
<dbReference type="RefSeq" id="WP_096269261.1">
    <property type="nucleotide sequence ID" value="NZ_BDSN01000032.1"/>
</dbReference>
<dbReference type="CDD" id="cd00093">
    <property type="entry name" value="HTH_XRE"/>
    <property type="match status" value="1"/>
</dbReference>
<dbReference type="Gene3D" id="1.10.260.40">
    <property type="entry name" value="lambda repressor-like DNA-binding domains"/>
    <property type="match status" value="1"/>
</dbReference>
<dbReference type="SMART" id="SM00530">
    <property type="entry name" value="HTH_XRE"/>
    <property type="match status" value="1"/>
</dbReference>
<name>A0AB74QIC3_CLODI</name>
<dbReference type="SUPFAM" id="SSF47413">
    <property type="entry name" value="lambda repressor-like DNA-binding domains"/>
    <property type="match status" value="1"/>
</dbReference>
<accession>A0AB74QIC3</accession>
<protein>
    <submittedName>
        <fullName evidence="2">Helix-turn-helix</fullName>
    </submittedName>
</protein>
<evidence type="ECO:0000259" key="1">
    <source>
        <dbReference type="PROSITE" id="PS50943"/>
    </source>
</evidence>
<dbReference type="InterPro" id="IPR001387">
    <property type="entry name" value="Cro/C1-type_HTH"/>
</dbReference>
<evidence type="ECO:0000313" key="2">
    <source>
        <dbReference type="EMBL" id="VFD35808.1"/>
    </source>
</evidence>
<feature type="domain" description="HTH cro/C1-type" evidence="1">
    <location>
        <begin position="7"/>
        <end position="61"/>
    </location>
</feature>
<sequence>MDIIKQINYKKNELGMNQIQFAVYLDVSLNTVIKIEKGEMPSQRILNKIMKKLNIENYKYANEKKRTIYFLKSVGRLNIPSNWTECIGVTEENPGVILYLIENESNENEIWILNDNMIEFDDIKKSAEIELESIEKLMLFNSNGKGAIIPKLSVPLDWLENMNVKIESPCVSIQLYKDENIYKSKIVIKKDKIN</sequence>
<dbReference type="PROSITE" id="PS50943">
    <property type="entry name" value="HTH_CROC1"/>
    <property type="match status" value="1"/>
</dbReference>
<evidence type="ECO:0000313" key="3">
    <source>
        <dbReference type="Proteomes" id="UP000411588"/>
    </source>
</evidence>
<reference evidence="2 3" key="1">
    <citation type="submission" date="2019-02" db="EMBL/GenBank/DDBJ databases">
        <authorList>
            <consortium name="Pathogen Informatics"/>
        </authorList>
    </citation>
    <scope>NUCLEOTIDE SEQUENCE [LARGE SCALE GENOMIC DNA]</scope>
    <source>
        <strain evidence="3">clo34</strain>
    </source>
</reference>
<dbReference type="EMBL" id="CAADAN010000019">
    <property type="protein sequence ID" value="VFD35808.1"/>
    <property type="molecule type" value="Genomic_DNA"/>
</dbReference>
<comment type="caution">
    <text evidence="2">The sequence shown here is derived from an EMBL/GenBank/DDBJ whole genome shotgun (WGS) entry which is preliminary data.</text>
</comment>
<dbReference type="Proteomes" id="UP000411588">
    <property type="component" value="Unassembled WGS sequence"/>
</dbReference>